<name>D7CQ41_TRURR</name>
<keyword evidence="3" id="KW-1185">Reference proteome</keyword>
<dbReference type="InterPro" id="IPR004843">
    <property type="entry name" value="Calcineurin-like_PHP"/>
</dbReference>
<evidence type="ECO:0000313" key="2">
    <source>
        <dbReference type="EMBL" id="ADI14825.1"/>
    </source>
</evidence>
<dbReference type="GO" id="GO:0016787">
    <property type="term" value="F:hydrolase activity"/>
    <property type="evidence" value="ECO:0007669"/>
    <property type="project" value="InterPro"/>
</dbReference>
<dbReference type="RefSeq" id="WP_013178192.1">
    <property type="nucleotide sequence ID" value="NC_014221.1"/>
</dbReference>
<dbReference type="KEGG" id="tra:Trad_1707"/>
<dbReference type="InterPro" id="IPR029052">
    <property type="entry name" value="Metallo-depent_PP-like"/>
</dbReference>
<dbReference type="AlphaFoldDB" id="D7CQ41"/>
<dbReference type="Pfam" id="PF00149">
    <property type="entry name" value="Metallophos"/>
    <property type="match status" value="1"/>
</dbReference>
<evidence type="ECO:0000313" key="3">
    <source>
        <dbReference type="Proteomes" id="UP000000379"/>
    </source>
</evidence>
<sequence>MRILAIADEVSPFIYSENFPHNLPPFDLVLSAGDMPGHVLEFIATRLKTQPVYVLGNHHEGYLRDNITGETRLPGGCINAHGRVIELDGVLIAGIEGSARYRPGPHQYTEWQMHVLTRKLTPQLLWNRYRYGRAVDILLTHAAPKGPHEGPDYPHRGVGAFNRFVELWKPKLHVHGHVHLSGANAPREYVTESGVRVVNAFGFALIDLELP</sequence>
<dbReference type="EMBL" id="CP002049">
    <property type="protein sequence ID" value="ADI14825.1"/>
    <property type="molecule type" value="Genomic_DNA"/>
</dbReference>
<protein>
    <submittedName>
        <fullName evidence="2">Phosphohydrolase</fullName>
    </submittedName>
</protein>
<proteinExistence type="predicted"/>
<dbReference type="SUPFAM" id="SSF56300">
    <property type="entry name" value="Metallo-dependent phosphatases"/>
    <property type="match status" value="1"/>
</dbReference>
<feature type="domain" description="Calcineurin-like phosphoesterase" evidence="1">
    <location>
        <begin position="5"/>
        <end position="179"/>
    </location>
</feature>
<reference evidence="3" key="1">
    <citation type="submission" date="2010-05" db="EMBL/GenBank/DDBJ databases">
        <title>The complete genome of Truepera radiovictris DSM 17093.</title>
        <authorList>
            <consortium name="US DOE Joint Genome Institute (JGI-PGF)"/>
            <person name="Lucas S."/>
            <person name="Copeland A."/>
            <person name="Lapidus A."/>
            <person name="Glavina del Rio T."/>
            <person name="Dalin E."/>
            <person name="Tice H."/>
            <person name="Bruce D."/>
            <person name="Goodwin L."/>
            <person name="Pitluck S."/>
            <person name="Kyrpides N."/>
            <person name="Mavromatis K."/>
            <person name="Ovchinnikova G."/>
            <person name="Munk A.C."/>
            <person name="Detter J.C."/>
            <person name="Han C."/>
            <person name="Tapia R."/>
            <person name="Land M."/>
            <person name="Hauser L."/>
            <person name="Markowitz V."/>
            <person name="Cheng J.-F."/>
            <person name="Hugenholtz P."/>
            <person name="Woyke T."/>
            <person name="Wu D."/>
            <person name="Tindall B."/>
            <person name="Pomrenke H.G."/>
            <person name="Brambilla E."/>
            <person name="Klenk H.-P."/>
            <person name="Eisen J.A."/>
        </authorList>
    </citation>
    <scope>NUCLEOTIDE SEQUENCE [LARGE SCALE GENOMIC DNA]</scope>
    <source>
        <strain evidence="3">DSM 17093 / CIP 108686 / LMG 22925 / RQ-24</strain>
    </source>
</reference>
<dbReference type="OrthoDB" id="9783591at2"/>
<accession>D7CQ41</accession>
<dbReference type="Proteomes" id="UP000000379">
    <property type="component" value="Chromosome"/>
</dbReference>
<reference evidence="2 3" key="2">
    <citation type="journal article" date="2011" name="Stand. Genomic Sci.">
        <title>Complete genome sequence of Truepera radiovictrix type strain (RQ-24).</title>
        <authorList>
            <person name="Ivanova N."/>
            <person name="Rohde C."/>
            <person name="Munk C."/>
            <person name="Nolan M."/>
            <person name="Lucas S."/>
            <person name="Del Rio T.G."/>
            <person name="Tice H."/>
            <person name="Deshpande S."/>
            <person name="Cheng J.F."/>
            <person name="Tapia R."/>
            <person name="Han C."/>
            <person name="Goodwin L."/>
            <person name="Pitluck S."/>
            <person name="Liolios K."/>
            <person name="Mavromatis K."/>
            <person name="Mikhailova N."/>
            <person name="Pati A."/>
            <person name="Chen A."/>
            <person name="Palaniappan K."/>
            <person name="Land M."/>
            <person name="Hauser L."/>
            <person name="Chang Y.J."/>
            <person name="Jeffries C.D."/>
            <person name="Brambilla E."/>
            <person name="Rohde M."/>
            <person name="Goker M."/>
            <person name="Tindall B.J."/>
            <person name="Woyke T."/>
            <person name="Bristow J."/>
            <person name="Eisen J.A."/>
            <person name="Markowitz V."/>
            <person name="Hugenholtz P."/>
            <person name="Kyrpides N.C."/>
            <person name="Klenk H.P."/>
            <person name="Lapidus A."/>
        </authorList>
    </citation>
    <scope>NUCLEOTIDE SEQUENCE [LARGE SCALE GENOMIC DNA]</scope>
    <source>
        <strain evidence="3">DSM 17093 / CIP 108686 / LMG 22925 / RQ-24</strain>
    </source>
</reference>
<gene>
    <name evidence="2" type="ordered locus">Trad_1707</name>
</gene>
<dbReference type="STRING" id="649638.Trad_1707"/>
<dbReference type="HOGENOM" id="CLU_095253_0_0_0"/>
<organism evidence="2 3">
    <name type="scientific">Truepera radiovictrix (strain DSM 17093 / CIP 108686 / LMG 22925 / RQ-24)</name>
    <dbReference type="NCBI Taxonomy" id="649638"/>
    <lineage>
        <taxon>Bacteria</taxon>
        <taxon>Thermotogati</taxon>
        <taxon>Deinococcota</taxon>
        <taxon>Deinococci</taxon>
        <taxon>Trueperales</taxon>
        <taxon>Trueperaceae</taxon>
        <taxon>Truepera</taxon>
    </lineage>
</organism>
<evidence type="ECO:0000259" key="1">
    <source>
        <dbReference type="Pfam" id="PF00149"/>
    </source>
</evidence>
<dbReference type="eggNOG" id="COG2129">
    <property type="taxonomic scope" value="Bacteria"/>
</dbReference>
<dbReference type="Gene3D" id="3.60.21.10">
    <property type="match status" value="1"/>
</dbReference>